<keyword evidence="3" id="KW-1185">Reference proteome</keyword>
<proteinExistence type="predicted"/>
<dbReference type="Pfam" id="PF08241">
    <property type="entry name" value="Methyltransf_11"/>
    <property type="match status" value="1"/>
</dbReference>
<dbReference type="PANTHER" id="PTHR43591">
    <property type="entry name" value="METHYLTRANSFERASE"/>
    <property type="match status" value="1"/>
</dbReference>
<dbReference type="GO" id="GO:0032259">
    <property type="term" value="P:methylation"/>
    <property type="evidence" value="ECO:0007669"/>
    <property type="project" value="UniProtKB-KW"/>
</dbReference>
<keyword evidence="2" id="KW-0489">Methyltransferase</keyword>
<dbReference type="SUPFAM" id="SSF53335">
    <property type="entry name" value="S-adenosyl-L-methionine-dependent methyltransferases"/>
    <property type="match status" value="1"/>
</dbReference>
<dbReference type="EMBL" id="BAABDD010000003">
    <property type="protein sequence ID" value="GAA3732052.1"/>
    <property type="molecule type" value="Genomic_DNA"/>
</dbReference>
<comment type="caution">
    <text evidence="2">The sequence shown here is derived from an EMBL/GenBank/DDBJ whole genome shotgun (WGS) entry which is preliminary data.</text>
</comment>
<dbReference type="InterPro" id="IPR013216">
    <property type="entry name" value="Methyltransf_11"/>
</dbReference>
<accession>A0ABP7F5R9</accession>
<reference evidence="3" key="1">
    <citation type="journal article" date="2019" name="Int. J. Syst. Evol. Microbiol.">
        <title>The Global Catalogue of Microorganisms (GCM) 10K type strain sequencing project: providing services to taxonomists for standard genome sequencing and annotation.</title>
        <authorList>
            <consortium name="The Broad Institute Genomics Platform"/>
            <consortium name="The Broad Institute Genome Sequencing Center for Infectious Disease"/>
            <person name="Wu L."/>
            <person name="Ma J."/>
        </authorList>
    </citation>
    <scope>NUCLEOTIDE SEQUENCE [LARGE SCALE GENOMIC DNA]</scope>
    <source>
        <strain evidence="3">JCM 17137</strain>
    </source>
</reference>
<gene>
    <name evidence="2" type="ORF">GCM10022402_10940</name>
</gene>
<dbReference type="PANTHER" id="PTHR43591:SF24">
    <property type="entry name" value="2-METHOXY-6-POLYPRENYL-1,4-BENZOQUINOL METHYLASE, MITOCHONDRIAL"/>
    <property type="match status" value="1"/>
</dbReference>
<dbReference type="InterPro" id="IPR029063">
    <property type="entry name" value="SAM-dependent_MTases_sf"/>
</dbReference>
<dbReference type="Proteomes" id="UP001500908">
    <property type="component" value="Unassembled WGS sequence"/>
</dbReference>
<protein>
    <submittedName>
        <fullName evidence="2">Class I SAM-dependent methyltransferase</fullName>
    </submittedName>
</protein>
<evidence type="ECO:0000313" key="2">
    <source>
        <dbReference type="EMBL" id="GAA3732052.1"/>
    </source>
</evidence>
<feature type="domain" description="Methyltransferase type 11" evidence="1">
    <location>
        <begin position="49"/>
        <end position="136"/>
    </location>
</feature>
<evidence type="ECO:0000259" key="1">
    <source>
        <dbReference type="Pfam" id="PF08241"/>
    </source>
</evidence>
<sequence>MPSEEEWRRFLTRFHEARPAITERLLDRADTSPYAWLVEPLRRVDGPVVDLACGSAPTRDELTAADWVGVDSSPAELAGAAARGRGPLVLGDATALPFATGAVGAVCAAMSLQVLPRLDTVLAEVTRVLRPGGTIAALTPARLWPSLTGMLTWARVLRVSGLPRPAWPNPRACDTVGRVLEAHGLTVTSNRRHVFVLRMETPADTSLLVDSLYLPGVDEERLRSAQRALAPWAHPGRGLALPLRRVVAHRS</sequence>
<name>A0ABP7F5R9_9ACTN</name>
<dbReference type="RefSeq" id="WP_344967918.1">
    <property type="nucleotide sequence ID" value="NZ_BAABDD010000003.1"/>
</dbReference>
<dbReference type="GO" id="GO:0008168">
    <property type="term" value="F:methyltransferase activity"/>
    <property type="evidence" value="ECO:0007669"/>
    <property type="project" value="UniProtKB-KW"/>
</dbReference>
<dbReference type="Gene3D" id="3.40.50.150">
    <property type="entry name" value="Vaccinia Virus protein VP39"/>
    <property type="match status" value="1"/>
</dbReference>
<keyword evidence="2" id="KW-0808">Transferase</keyword>
<evidence type="ECO:0000313" key="3">
    <source>
        <dbReference type="Proteomes" id="UP001500908"/>
    </source>
</evidence>
<organism evidence="2 3">
    <name type="scientific">Salinactinospora qingdaonensis</name>
    <dbReference type="NCBI Taxonomy" id="702744"/>
    <lineage>
        <taxon>Bacteria</taxon>
        <taxon>Bacillati</taxon>
        <taxon>Actinomycetota</taxon>
        <taxon>Actinomycetes</taxon>
        <taxon>Streptosporangiales</taxon>
        <taxon>Nocardiopsidaceae</taxon>
        <taxon>Salinactinospora</taxon>
    </lineage>
</organism>